<dbReference type="EMBL" id="CP072385">
    <property type="protein sequence ID" value="QUC10126.1"/>
    <property type="molecule type" value="Genomic_DNA"/>
</dbReference>
<organism evidence="3 4">
    <name type="scientific">Arachnia propionica</name>
    <dbReference type="NCBI Taxonomy" id="1750"/>
    <lineage>
        <taxon>Bacteria</taxon>
        <taxon>Bacillati</taxon>
        <taxon>Actinomycetota</taxon>
        <taxon>Actinomycetes</taxon>
        <taxon>Propionibacteriales</taxon>
        <taxon>Propionibacteriaceae</taxon>
        <taxon>Arachnia</taxon>
    </lineage>
</organism>
<evidence type="ECO:0000313" key="2">
    <source>
        <dbReference type="EMBL" id="QUC10126.1"/>
    </source>
</evidence>
<dbReference type="Proteomes" id="UP000677180">
    <property type="component" value="Chromosome"/>
</dbReference>
<evidence type="ECO:0008006" key="5">
    <source>
        <dbReference type="Google" id="ProtNLM"/>
    </source>
</evidence>
<gene>
    <name evidence="2" type="ORF">J5A53_09935</name>
    <name evidence="3" type="ORF">NCTC12967_01123</name>
</gene>
<dbReference type="OrthoDB" id="3733964at2"/>
<dbReference type="OMA" id="FGDEFME"/>
<sequence length="153" mass="16505">MVWVFGVVFMVVLALAAWAGTGRLGEMPEPVDDRPKAFIPDLPFGDEFMERLRLPVVSVGYEKSQVDGFLEETRHRLPPEPPRFDVVVGGYDMQAVDVVINKIVEDLGLRSGPPASEAAADPGALPPVAPDPADASGTLRMRNNGGVHLDSKD</sequence>
<name>A0A3N4CV32_9ACTN</name>
<protein>
    <recommendedName>
        <fullName evidence="5">DivIVA domain-containing protein</fullName>
    </recommendedName>
</protein>
<evidence type="ECO:0000313" key="3">
    <source>
        <dbReference type="EMBL" id="VEH69845.1"/>
    </source>
</evidence>
<dbReference type="EMBL" id="LR134406">
    <property type="protein sequence ID" value="VEH69845.1"/>
    <property type="molecule type" value="Genomic_DNA"/>
</dbReference>
<accession>A0A3N4CV32</accession>
<proteinExistence type="predicted"/>
<dbReference type="Proteomes" id="UP000273044">
    <property type="component" value="Chromosome"/>
</dbReference>
<reference evidence="3 4" key="1">
    <citation type="submission" date="2018-12" db="EMBL/GenBank/DDBJ databases">
        <authorList>
            <consortium name="Pathogen Informatics"/>
        </authorList>
    </citation>
    <scope>NUCLEOTIDE SEQUENCE [LARGE SCALE GENOMIC DNA]</scope>
    <source>
        <strain evidence="3 4">NCTC12967</strain>
    </source>
</reference>
<feature type="region of interest" description="Disordered" evidence="1">
    <location>
        <begin position="110"/>
        <end position="153"/>
    </location>
</feature>
<dbReference type="GeneID" id="64406603"/>
<evidence type="ECO:0000256" key="1">
    <source>
        <dbReference type="SAM" id="MobiDB-lite"/>
    </source>
</evidence>
<dbReference type="AlphaFoldDB" id="A0A3N4CV32"/>
<dbReference type="RefSeq" id="WP_014846237.1">
    <property type="nucleotide sequence ID" value="NZ_CAJZDL010000001.1"/>
</dbReference>
<reference evidence="2" key="2">
    <citation type="submission" date="2021-03" db="EMBL/GenBank/DDBJ databases">
        <title>Human Oral Microbial Genomes.</title>
        <authorList>
            <person name="Johnston C.D."/>
            <person name="Chen T."/>
            <person name="Dewhirst F.E."/>
        </authorList>
    </citation>
    <scope>NUCLEOTIDE SEQUENCE</scope>
    <source>
        <strain evidence="2">F0714</strain>
    </source>
</reference>
<evidence type="ECO:0000313" key="4">
    <source>
        <dbReference type="Proteomes" id="UP000273044"/>
    </source>
</evidence>
<keyword evidence="4" id="KW-1185">Reference proteome</keyword>